<proteinExistence type="predicted"/>
<organism evidence="1 2">
    <name type="scientific">Cercophora newfieldiana</name>
    <dbReference type="NCBI Taxonomy" id="92897"/>
    <lineage>
        <taxon>Eukaryota</taxon>
        <taxon>Fungi</taxon>
        <taxon>Dikarya</taxon>
        <taxon>Ascomycota</taxon>
        <taxon>Pezizomycotina</taxon>
        <taxon>Sordariomycetes</taxon>
        <taxon>Sordariomycetidae</taxon>
        <taxon>Sordariales</taxon>
        <taxon>Lasiosphaeriaceae</taxon>
        <taxon>Cercophora</taxon>
    </lineage>
</organism>
<dbReference type="AlphaFoldDB" id="A0AA40CXQ5"/>
<comment type="caution">
    <text evidence="1">The sequence shown here is derived from an EMBL/GenBank/DDBJ whole genome shotgun (WGS) entry which is preliminary data.</text>
</comment>
<evidence type="ECO:0000313" key="1">
    <source>
        <dbReference type="EMBL" id="KAK0655251.1"/>
    </source>
</evidence>
<dbReference type="EMBL" id="JAULSV010000001">
    <property type="protein sequence ID" value="KAK0655251.1"/>
    <property type="molecule type" value="Genomic_DNA"/>
</dbReference>
<name>A0AA40CXQ5_9PEZI</name>
<reference evidence="1" key="1">
    <citation type="submission" date="2023-06" db="EMBL/GenBank/DDBJ databases">
        <title>Genome-scale phylogeny and comparative genomics of the fungal order Sordariales.</title>
        <authorList>
            <consortium name="Lawrence Berkeley National Laboratory"/>
            <person name="Hensen N."/>
            <person name="Bonometti L."/>
            <person name="Westerberg I."/>
            <person name="Brannstrom I.O."/>
            <person name="Guillou S."/>
            <person name="Cros-Aarteil S."/>
            <person name="Calhoun S."/>
            <person name="Haridas S."/>
            <person name="Kuo A."/>
            <person name="Mondo S."/>
            <person name="Pangilinan J."/>
            <person name="Riley R."/>
            <person name="Labutti K."/>
            <person name="Andreopoulos B."/>
            <person name="Lipzen A."/>
            <person name="Chen C."/>
            <person name="Yanf M."/>
            <person name="Daum C."/>
            <person name="Ng V."/>
            <person name="Clum A."/>
            <person name="Steindorff A."/>
            <person name="Ohm R."/>
            <person name="Martin F."/>
            <person name="Silar P."/>
            <person name="Natvig D."/>
            <person name="Lalanne C."/>
            <person name="Gautier V."/>
            <person name="Ament-Velasquez S.L."/>
            <person name="Kruys A."/>
            <person name="Hutchinson M.I."/>
            <person name="Powell A.J."/>
            <person name="Barry K."/>
            <person name="Miller A.N."/>
            <person name="Grigoriev I.V."/>
            <person name="Debuchy R."/>
            <person name="Gladieux P."/>
            <person name="Thoren M.H."/>
            <person name="Johannesson H."/>
        </authorList>
    </citation>
    <scope>NUCLEOTIDE SEQUENCE</scope>
    <source>
        <strain evidence="1">SMH2532-1</strain>
    </source>
</reference>
<keyword evidence="2" id="KW-1185">Reference proteome</keyword>
<accession>A0AA40CXQ5</accession>
<evidence type="ECO:0000313" key="2">
    <source>
        <dbReference type="Proteomes" id="UP001174936"/>
    </source>
</evidence>
<sequence length="113" mass="12297">MASKMDITTYRGNIINGEFVPTPTTRHSIDSHPAGRAYNTVKQRWVDLDYWNEEWGTMPGMINGVVPCIFCLVSLHDYNTFASTSASVTAAEKPGHAVLPLRSASVAVATSPV</sequence>
<dbReference type="Proteomes" id="UP001174936">
    <property type="component" value="Unassembled WGS sequence"/>
</dbReference>
<gene>
    <name evidence="1" type="ORF">B0T16DRAFT_384190</name>
</gene>
<protein>
    <submittedName>
        <fullName evidence="1">Uncharacterized protein</fullName>
    </submittedName>
</protein>